<organism evidence="1 2">
    <name type="scientific">Arthrobacter mobilis</name>
    <dbReference type="NCBI Taxonomy" id="2724944"/>
    <lineage>
        <taxon>Bacteria</taxon>
        <taxon>Bacillati</taxon>
        <taxon>Actinomycetota</taxon>
        <taxon>Actinomycetes</taxon>
        <taxon>Micrococcales</taxon>
        <taxon>Micrococcaceae</taxon>
        <taxon>Arthrobacter</taxon>
    </lineage>
</organism>
<dbReference type="GO" id="GO:0042262">
    <property type="term" value="P:DNA protection"/>
    <property type="evidence" value="ECO:0007669"/>
    <property type="project" value="TreeGrafter"/>
</dbReference>
<dbReference type="SUPFAM" id="SSF101386">
    <property type="entry name" value="all-alpha NTP pyrophosphatases"/>
    <property type="match status" value="1"/>
</dbReference>
<dbReference type="GO" id="GO:0005829">
    <property type="term" value="C:cytosol"/>
    <property type="evidence" value="ECO:0007669"/>
    <property type="project" value="TreeGrafter"/>
</dbReference>
<evidence type="ECO:0000313" key="1">
    <source>
        <dbReference type="EMBL" id="NKX56274.1"/>
    </source>
</evidence>
<sequence>MTVKELQELVKQFAADRDWEQFHTPRNLILALCGEAGELAELLQWTSDADVEAWLAEPSNRQKLRHELADVFSYLLRISDVCGVDLEEALVEKIELNQSRYPISLAKGSARKYTELADPEPHGQITGGN</sequence>
<dbReference type="CDD" id="cd11537">
    <property type="entry name" value="NTP-PPase_RS21-C6_like"/>
    <property type="match status" value="1"/>
</dbReference>
<accession>A0A7X6K6R3</accession>
<protein>
    <submittedName>
        <fullName evidence="1">Nucleotide pyrophosphohydrolase</fullName>
    </submittedName>
</protein>
<dbReference type="AlphaFoldDB" id="A0A7X6K6R3"/>
<dbReference type="RefSeq" id="WP_168488421.1">
    <property type="nucleotide sequence ID" value="NZ_JAAZSQ010000021.1"/>
</dbReference>
<dbReference type="InterPro" id="IPR025984">
    <property type="entry name" value="DCTPP"/>
</dbReference>
<reference evidence="1 2" key="1">
    <citation type="submission" date="2020-04" db="EMBL/GenBank/DDBJ databases">
        <title>Arthrobacter sp. nov.</title>
        <authorList>
            <person name="Liu S."/>
        </authorList>
    </citation>
    <scope>NUCLEOTIDE SEQUENCE [LARGE SCALE GENOMIC DNA]</scope>
    <source>
        <strain evidence="1 2">E918</strain>
    </source>
</reference>
<dbReference type="PIRSF" id="PIRSF029826">
    <property type="entry name" value="UCP029826_pph"/>
    <property type="match status" value="1"/>
</dbReference>
<dbReference type="PANTHER" id="PTHR46523">
    <property type="entry name" value="DCTP PYROPHOSPHATASE 1"/>
    <property type="match status" value="1"/>
</dbReference>
<dbReference type="InterPro" id="IPR052555">
    <property type="entry name" value="dCTP_Pyrophosphatase"/>
</dbReference>
<dbReference type="Gene3D" id="1.10.287.1080">
    <property type="entry name" value="MazG-like"/>
    <property type="match status" value="1"/>
</dbReference>
<dbReference type="Proteomes" id="UP000544090">
    <property type="component" value="Unassembled WGS sequence"/>
</dbReference>
<dbReference type="GO" id="GO:0047840">
    <property type="term" value="F:dCTP diphosphatase activity"/>
    <property type="evidence" value="ECO:0007669"/>
    <property type="project" value="TreeGrafter"/>
</dbReference>
<dbReference type="EMBL" id="JAAZSQ010000021">
    <property type="protein sequence ID" value="NKX56274.1"/>
    <property type="molecule type" value="Genomic_DNA"/>
</dbReference>
<dbReference type="GO" id="GO:0006253">
    <property type="term" value="P:dCTP catabolic process"/>
    <property type="evidence" value="ECO:0007669"/>
    <property type="project" value="TreeGrafter"/>
</dbReference>
<gene>
    <name evidence="1" type="ORF">HGG74_17415</name>
</gene>
<name>A0A7X6K6R3_9MICC</name>
<dbReference type="Pfam" id="PF12643">
    <property type="entry name" value="MazG-like"/>
    <property type="match status" value="1"/>
</dbReference>
<dbReference type="PANTHER" id="PTHR46523:SF1">
    <property type="entry name" value="DCTP PYROPHOSPHATASE 1"/>
    <property type="match status" value="1"/>
</dbReference>
<proteinExistence type="predicted"/>
<evidence type="ECO:0000313" key="2">
    <source>
        <dbReference type="Proteomes" id="UP000544090"/>
    </source>
</evidence>
<comment type="caution">
    <text evidence="1">The sequence shown here is derived from an EMBL/GenBank/DDBJ whole genome shotgun (WGS) entry which is preliminary data.</text>
</comment>
<keyword evidence="1" id="KW-0378">Hydrolase</keyword>
<keyword evidence="2" id="KW-1185">Reference proteome</keyword>